<protein>
    <recommendedName>
        <fullName evidence="3">DUF4252 domain-containing protein</fullName>
    </recommendedName>
</protein>
<proteinExistence type="predicted"/>
<dbReference type="Proteomes" id="UP000559010">
    <property type="component" value="Unassembled WGS sequence"/>
</dbReference>
<accession>A0A848IYM1</accession>
<evidence type="ECO:0008006" key="3">
    <source>
        <dbReference type="Google" id="ProtNLM"/>
    </source>
</evidence>
<dbReference type="AlphaFoldDB" id="A0A848IYM1"/>
<evidence type="ECO:0000313" key="2">
    <source>
        <dbReference type="Proteomes" id="UP000559010"/>
    </source>
</evidence>
<organism evidence="1 2">
    <name type="scientific">Marinigracilibium pacificum</name>
    <dbReference type="NCBI Taxonomy" id="2729599"/>
    <lineage>
        <taxon>Bacteria</taxon>
        <taxon>Pseudomonadati</taxon>
        <taxon>Bacteroidota</taxon>
        <taxon>Cytophagia</taxon>
        <taxon>Cytophagales</taxon>
        <taxon>Flammeovirgaceae</taxon>
        <taxon>Marinigracilibium</taxon>
    </lineage>
</organism>
<dbReference type="PROSITE" id="PS51257">
    <property type="entry name" value="PROKAR_LIPOPROTEIN"/>
    <property type="match status" value="1"/>
</dbReference>
<dbReference type="RefSeq" id="WP_169682447.1">
    <property type="nucleotide sequence ID" value="NZ_JABBNU010000008.1"/>
</dbReference>
<dbReference type="EMBL" id="JABBNU010000008">
    <property type="protein sequence ID" value="NMM49377.1"/>
    <property type="molecule type" value="Genomic_DNA"/>
</dbReference>
<gene>
    <name evidence="1" type="ORF">HH304_13280</name>
</gene>
<evidence type="ECO:0000313" key="1">
    <source>
        <dbReference type="EMBL" id="NMM49377.1"/>
    </source>
</evidence>
<name>A0A848IYM1_9BACT</name>
<keyword evidence="2" id="KW-1185">Reference proteome</keyword>
<reference evidence="1 2" key="1">
    <citation type="submission" date="2020-04" db="EMBL/GenBank/DDBJ databases">
        <title>Flammeovirgaceae bacterium KN852 isolated from deep sea.</title>
        <authorList>
            <person name="Zhang D.-C."/>
        </authorList>
    </citation>
    <scope>NUCLEOTIDE SEQUENCE [LARGE SCALE GENOMIC DNA]</scope>
    <source>
        <strain evidence="1 2">KN852</strain>
    </source>
</reference>
<sequence length="199" mass="22562">MNKNIFNIALAFAFLTLVVSCGKKDSGEVAEQINYDSVYSLYNTVKFKSDSSWEHMIYEDNGKLELMEELISIMAQSGLSSEEAEKLKNGLNDLKSLQYSRADLKESEKIDIYDSATDSYTMQLFEAADKIKVQDINGEAEIIMDSIESANNNRLMLRIDHDAHTKVYNEIIMNFPDSISSLENGVKPEERGIFTLPFE</sequence>
<comment type="caution">
    <text evidence="1">The sequence shown here is derived from an EMBL/GenBank/DDBJ whole genome shotgun (WGS) entry which is preliminary data.</text>
</comment>